<dbReference type="NCBIfam" id="NF003417">
    <property type="entry name" value="PRK04813.1"/>
    <property type="match status" value="6"/>
</dbReference>
<feature type="domain" description="Carrier" evidence="6">
    <location>
        <begin position="4047"/>
        <end position="4122"/>
    </location>
</feature>
<dbReference type="GO" id="GO:0008610">
    <property type="term" value="P:lipid biosynthetic process"/>
    <property type="evidence" value="ECO:0007669"/>
    <property type="project" value="UniProtKB-ARBA"/>
</dbReference>
<dbReference type="FunFam" id="3.40.50.980:FF:000002">
    <property type="entry name" value="Enterobactin synthetase component F"/>
    <property type="match status" value="1"/>
</dbReference>
<sequence length="5769" mass="619723">MTTPAMDLITELEARGVRLRVAEGRLRVLAPKNVFTDDLSSRLKAHRDEIIGVLLGREAESGDPAGQQPPITRADRGDRLPLSFAQERYWFLQLLSPESAEYNCLVRLPLDGPVDTDALAAALTGVVTRHEILRTRLIADADGEPYQVIDPPAPVRLELTDVSGGRDPGRAAFELVVEATRVPFDLAAEHPLRATLVRVAADRHFLVLRLHHVAFDEWSDRIIRREFFAAYQNLLDGREWEPVPLEIQYADFAVWQRRWLAGPVLDAQLDYWRTRLADPPTLSLPTDRPYPPVPSAEGASLGFAVPAEVTARLRELSRRHGATMFMTLIAAYAVFLSRQSGQDDLLIGTPIANRGRPETESLIGLFINTLAIRIRLGDDPDFDELLDRTRTTALEAYAHQDVPFEKLVDELVHERDGARTPLIQTLFSHYRDGTASDGPAPDLLEGIPVQWDLRLVLTETATAMRGMLEYRTAVFDAATVGRMAARFTTLLTAIVTEPDRPVSQLPLLTVDDTAQLTAWNDTTALPSAAATALDLIDGDSDEPALIFQDRTFTYRELHERSNRLAHHLRALGGGPETVIALPLERGFDLVVAILAIWKTGAAYLPLNPAHPEARNRQMATTSRALITITPEFLADPAIATRPATTPDVVIHPDQAAHVIYTSGSTGAPKGVVSTHRGLLNRLTWMVGEFPLAPGDRVLHKTPTTFDVSVWELIWPLISGATLVIAEPGRHADLDHLHDLLHTHRIGTAHFVPSLLHQFVNHPWPRPLPDLRDVFCSGEALAPADVTRLYELSPDVTVHNLYGPTEASIEVTRWTCPRGPITEVPIGHPISNVRIHLLDGHLRPVPPGVTGDLYIAGAGLARGYHNQPALTAERFVPGEDGERLYRTGDVARRDADGAIHYLGRTDHQVKLRGQRVEPAEIQHALTGHPAVTAAVVTVHRERLVAYVVAPDGMPAAGELRDHLRASLPEYMVPAVFVEVAGLPLNANGKLDRAALPVEDLNRPEPSGAYRAPSTPTEEILAAIWRDLLAVDRIGTGDGFFDLGGHSLLATRLVSRVRAVFEVDLPLVTLFNHPTIHGFGAAIDAGTTGPAVPPIVPAVRDRPLPLSYGQQRLWFLAQLEPESTEYHQMITFGGDGPIDVASLTAALEALVERHEVLRTRLVADGHGVPHQVVDPPGPFPLAETGLTGDLRELLAAEARRPFDLTTGPMLRGLLVRTGEDRCLLVLFLHHVVSDEWSERILRNELAALYEGRPLPELPVQYADYAVWQRGLDLGAQLEHWRTELADPPVLEFPADRPRPPIRSAAGATLSFAVPDRVADGLRTVAREHSATMFMTLIAGYAALLHRWTGQDDVLVGTPIAGRGRAEIEPLIGFFVNTLAIRSRLGDETSLSGLLDRVRGTALHAYTHQDLPFERLVDELVHDRDRSRTPLVQTLFTYAADGRHGDGRPVELAVPFDLALTVTDDGARLHGTFEYSTALFDSGTIAALAERLLLVLAAMVDDATVPVAEIPLLTAAERDSLPEWTGAGSLTPYIGGVDVLISSAAARNPEGPAVVTGDVVVSHADLDARANRLARHLRGLGVGPETVVGLHLNRGVDLVVAVLAVWKAGGAYVPLDPDYPADRIAHMRADSGATLVVDHEFLADPAIAGLPGTAPEPSTADDRLAAIIYTSGSTGLPKGALVTHRNLTSLYTAWAAAHFRDGDRHRWLSLTNISFDVFTGDLLRALGSGGTLHLGPIGLQTDTAAFADELARQRITAFEIAPRHADALTEHLRTTGETLPDLELLVVTTDTWHTAAAARTRQVLPHTRLLTAYGITETTIDSTFSVLEPAPAHHAATPIGRPLPGTRVHVLDDHLRPVPIGVTGEIYLGGTGVTRGFRGRPALTAERFVPDPAGGGRLYRTGDAARRRPDGQVEFLGRTDRQLKIRGFRIEPGEVQHALTGHPRITAAVVTARADRLVAHLVTDGGLPPVGEIRAHLRATLPEHMIPAHYVEVAAFPVTPNGKIDLAALPAPDGSRPGLTGDYRAPGSATEQIVAGVWAELLDVDRVGADDDFFELGGHSLLATQVIARLRALSGTGLPVAALFDHPTVAALAGVLGSAVGGPADSPIVAAGRERLLPLSFAQQRLWFLDRLTPGSAEYNSVVRIPLDGVVGAGAVAAALTGLVARHEALRTRLVTGADGEPYQVIDPPAPVRLPVVGTVDLAGLLRAEAGRPFDLAAGPLLRPVLVRLADDRHVLVIAVHHAVFDEWSERILRSELRTLYTGGSLPPLPIQYADYAAWQRGLDLGAQLGYWREQLADPPVLELPADRPYPPVRSTAGAEVAFSVPGDVAAGLGELSRQHGVTMFMTLISAYAVLLHRYNGQEDLLIGTPVANRGRSETEGLIGLFLNTLVLRLRLGGDPTFAEVLRQTRETALAGYAHQDLPFEQLVEELVHDRDRSRTPLIQTLFSYVTLDGATGEGEPGLRERDDVLAKFALSLGVGETGDGQLRGYLQYATTLFDAARIRRMAGHLLTLLAAIAHDAGRPLSALPLLTPPEQHHLLNWNNTAAPLSPAGGVHQMIRVRPDTVAVVAGGRSVSYAELEARANQFAHHLRALGAGAESVVALCFEQGPDMITAMLGVWKSGAAYLALDPAHPAARREQLVADSRAMLIVDTLEDPAIDARPTSRPEVSVRPDQAAYLMYTSGSTGRPKGVVTTHGALINYAAAIPARTGTGQPGDRYALVQPATTDAGNTTVLAALTTGGTLYLPDAGARTDPQRLAAFLDEHRIDHLKLTPSHLASMRPLPLPRRTLILGGEVIPGPLAEALHEAPITVVNQYGPTETTIGATVHAGPQPGNLIGRPIAGTRAHLLGPGLTPVPIGIDGEIHLGGTGVARGYFGQPVLTAERFVPDPFAADGSRLYRTGDLARWDDEGRLHYLGRTDDQIKIRGHRVEPAEVEAALTADDRIAAAVISAHEGRLVAHVVPADAGIGLPPVGELRERLATVLPGHLIPSLFITIPAIPATPGGKLDRAALPAPDTARPDLANRYVAPVSPAELALAEIWCEALSLDRVGATDDFFELGGHSLLATRVISRARTALGVDLPLAAIFDHPTIAGLAAAADRATGRSVGEPIGPADRSRPLELSFAQERLWFLAQLEPGSTEYLNPISIPLPEALDAATIAAALTELTARHEVLRTRLVPGPDGAPHQVVDEPRPFPLDVLGGPATPDEVAERIVRPFDLAAEHPVRGVLVRLGDRRQVLALCLHHVAYDEWSAAVLRRELHTLVTGGTLSPLPIQYADYAAWQRAWLTGDVLEAQLGYWRAQLADPPVLQLPADRTRPAIRSSAGATLHFGVPAEVTEGLRGLARRTGSTMFMVLEAAYAVLLHRYTGQDDLLVGVPIANRGQAETENLIGFLVNTLPLRTRLGDDPTVETLLARTRQTALDAYAHQDLPFERMVDELVRERDRSQTPLVQTLFNYAVADGAAPEPDRETAVLFDLALSMSDRGEVVDGVFEYSTALLERATVQVMAEHLSALLAAMTETPTAPVSALVHTAPVRAGDGGPAVDLPFTGVDALIGDAAARFAGDPAVEAGGTTLTYRELDAAADRLAHLLRAHGVGPETVVGLLLPRGVDVVTAVLAVWRAGGAYLPLDPDYPPGRLAQMLDDSAATLVLTSSGIDTEMVGRPVVVLGDHTGQPSGPPAASTVPGRAAAVIYTSGTTGRPKGTLVTHQNLLSLYAGWSHTHFQPGERHRWPSLTNISFDVFTGDLLRALGSGGTLVIGEPGLQTDVDAFARFLAATRVTAFESAPRYLDQLTEHLAAAGETLPDLRLLIATTDTWHTAAAARTRDVLPHTRLLTGFGITETSIDSTYAQLVPEMTGPAPTPIGRPLPGSRVHVTGRRLRPVPIGAAGDLLIAGTGVTRGYLGRPALTAERFVPDPFAADGSRLYRTGDLARHRADGNVEFLGRNDQQVKIRGYRVEPAEIEHVLTRHPAIDAAVVVARGERLVAYLVAPGGLPAADELRRGLRETLPDHMVPSVFVELAVLPLTPNGKIDRPALPDPATVRPDLAGGYRAPGTATEEIVAAVWGDLLGLDRIGADDDFFDLGGHSLLATRIVTRLRTAFAAELPLAAIFDHPTVAGLSAVLDDVDTRPALPPVTPADRSRRLPLSFAQRRLWFLAQLDPASVEYNITNTLMLGPVDVPALTAALGAITARHEVLRTRLVTGPDGIPHQVVDPPAEFPLERADVTGAGNPQDAAREVLDRAGRVPFDLAAGPLLRAILIQLADDRHVLGLCMHHVVSDEWSARIFERELVALYHGETLPELPVQYADYALWQHEHLTGPVLDAQLDHWRDRLADPPMLDLPTDRPRPPVRSTEGSVVDFTLSAEVSGGLRRLSREHGATMFMTLLAAYGVLLGRYSGQDDLLIGSPIANRNQDEVENLIGFFVNTLVLRADLGGDPTFTELLGRVRRTALDAYAHQDLPFERLVDELVEVRDRSRTPLVQTVFNFDTTGTAPEPGPERIHEPVPIAVKWDLTLTLVDTGTQLTGAVEYSTALYDHATVVRLIGHLRTLLAAIAATPDRPLSALPVLTAAERDALATWNDSATPQAPAPTVHDLFAHHARTTPDAVAVAPLTYAGLDAAANRLARHLLDSGIGAESIVGLELDRGPALITAILAVWKAGAAYLPLDPSYPADRLTYMRTDSRAALVIDDGYRPDLTGYDDTAPDVTVHPDQAAYLIYTSGSTGRPKGVVSTHRGLLNLATALRGIVPAGPGVVSLQFASASFDASVWETVMALAAGGTLAVATAAEQSDPHRLAALIRDSAVSIATLPPSLLAVLDPAAVPGLTTLVSAGERLDERLVPVWSAGRRLVNAYGPTEASVCASFAKVTGSGTPSIGGPVANAVLHVLDARLRPVPAGVPGELYLGGAGLARGYLGRPALTAASFVPDPFGAGGGRLYRTGDLVRRLPGGDLEYLGRTDHQIKVRGHRVEPAEIQAALTTHPGVSGAVIVADNDRLVAYLVPADLSLGVPAASELREHLRATLPEHLVPAVFAELTALPLSPNGKIDRAALPAPDGARPDGGEYRAPATPVERALAEIWSDLLGVDRIGVDDDFFDLGGHSLLATQVTSRIRGTLGAELELSVLFERPTIAGLAAAVGQTAGAVTAAITPVDRSGPLPLSFAQQRLWFLAQFDPESTEYVITTQVPFDGALDADRLRAALGTVAERHEALRTRLVGDAEGVPHQVVDPPSSPPMPVVDVSGDADPWRAARDLVSEGAAVPFDLAGGPLLRATLIRVAPDRHLLALAMHHIVCDEWSARLLRNELFRAYLDEPLPPLPVQYADYAVWQRELLDGPLRETQLAWWRDRLADPPVLELPTDRPRPPVRSTEGAVVTVDVGADVTAALRELSRRTGATMFMTLLAAYAVLLHRHTGQDDLLIGTPVANRNHAEIENLIGFFVNTLAIRGRFDGDPAFTELLDQVRAAALGAYDHQDLPFEELVDDLVVDRDRSRTPLVQTLFTHTVVDHERRSTPGGTGPDRVEVKFDLSLSIVEATDGLTCALDYSTTLFDEPTIRRMAEHLTTLLRAVVTDPAMPVSRLPMHDATGLTGPHVTPAARTILDLIPAGSEATALVCDGRSLTYRELNEHAGRLAADLRDRGVRADDIVGIRLPRGIDFVIAILATWKAGAAYLPLDPALPAARLDHMITDSRPATILTDVDTLSATPFTADIRPDQAAYVIYTSGTTGQPKGVVNTHEGLLNLVTGLAPFYRLQPGDPALQFASFNFDAATADIALALTSE</sequence>
<dbReference type="FunFam" id="2.30.38.10:FF:000001">
    <property type="entry name" value="Non-ribosomal peptide synthetase PvdI"/>
    <property type="match status" value="2"/>
</dbReference>
<dbReference type="SUPFAM" id="SSF47336">
    <property type="entry name" value="ACP-like"/>
    <property type="match status" value="5"/>
</dbReference>
<gene>
    <name evidence="7" type="ORF">CLV67_1491</name>
</gene>
<dbReference type="PROSITE" id="PS00012">
    <property type="entry name" value="PHOSPHOPANTETHEINE"/>
    <property type="match status" value="5"/>
</dbReference>
<dbReference type="InterPro" id="IPR042099">
    <property type="entry name" value="ANL_N_sf"/>
</dbReference>
<dbReference type="InterPro" id="IPR044894">
    <property type="entry name" value="TubC_N_sf"/>
</dbReference>
<dbReference type="InterPro" id="IPR036736">
    <property type="entry name" value="ACP-like_sf"/>
</dbReference>
<dbReference type="PANTHER" id="PTHR45527">
    <property type="entry name" value="NONRIBOSOMAL PEPTIDE SYNTHETASE"/>
    <property type="match status" value="1"/>
</dbReference>
<dbReference type="InterPro" id="IPR045851">
    <property type="entry name" value="AMP-bd_C_sf"/>
</dbReference>
<dbReference type="SUPFAM" id="SSF56801">
    <property type="entry name" value="Acetyl-CoA synthetase-like"/>
    <property type="match status" value="6"/>
</dbReference>
<dbReference type="Gene3D" id="3.30.559.30">
    <property type="entry name" value="Nonribosomal peptide synthetase, condensation domain"/>
    <property type="match status" value="6"/>
</dbReference>
<feature type="region of interest" description="Disordered" evidence="5">
    <location>
        <begin position="58"/>
        <end position="77"/>
    </location>
</feature>
<dbReference type="FunFam" id="3.40.50.980:FF:000001">
    <property type="entry name" value="Non-ribosomal peptide synthetase"/>
    <property type="match status" value="1"/>
</dbReference>
<evidence type="ECO:0000259" key="6">
    <source>
        <dbReference type="PROSITE" id="PS50075"/>
    </source>
</evidence>
<dbReference type="InterPro" id="IPR023213">
    <property type="entry name" value="CAT-like_dom_sf"/>
</dbReference>
<dbReference type="Gene3D" id="1.10.10.1830">
    <property type="entry name" value="Non-ribosomal peptide synthase, adenylation domain"/>
    <property type="match status" value="1"/>
</dbReference>
<keyword evidence="2" id="KW-0596">Phosphopantetheine</keyword>
<dbReference type="Pfam" id="PF00550">
    <property type="entry name" value="PP-binding"/>
    <property type="match status" value="5"/>
</dbReference>
<proteinExistence type="predicted"/>
<dbReference type="InterPro" id="IPR020806">
    <property type="entry name" value="PKS_PP-bd"/>
</dbReference>
<dbReference type="Gene3D" id="3.40.50.12780">
    <property type="entry name" value="N-terminal domain of ligase-like"/>
    <property type="match status" value="5"/>
</dbReference>
<dbReference type="EMBL" id="PVMZ01000049">
    <property type="protein sequence ID" value="PRX04299.1"/>
    <property type="molecule type" value="Genomic_DNA"/>
</dbReference>
<dbReference type="InterPro" id="IPR025110">
    <property type="entry name" value="AMP-bd_C"/>
</dbReference>
<dbReference type="InterPro" id="IPR009081">
    <property type="entry name" value="PP-bd_ACP"/>
</dbReference>
<dbReference type="Gene3D" id="2.30.38.10">
    <property type="entry name" value="Luciferase, Domain 3"/>
    <property type="match status" value="1"/>
</dbReference>
<protein>
    <submittedName>
        <fullName evidence="7">Amino acid adenylation domain-containing protein</fullName>
    </submittedName>
</protein>
<comment type="cofactor">
    <cofactor evidence="1">
        <name>pantetheine 4'-phosphate</name>
        <dbReference type="ChEBI" id="CHEBI:47942"/>
    </cofactor>
</comment>
<dbReference type="Pfam" id="PF18563">
    <property type="entry name" value="TubC_N"/>
    <property type="match status" value="1"/>
</dbReference>
<dbReference type="GO" id="GO:0072330">
    <property type="term" value="P:monocarboxylic acid biosynthetic process"/>
    <property type="evidence" value="ECO:0007669"/>
    <property type="project" value="UniProtKB-ARBA"/>
</dbReference>
<dbReference type="GO" id="GO:0016874">
    <property type="term" value="F:ligase activity"/>
    <property type="evidence" value="ECO:0007669"/>
    <property type="project" value="UniProtKB-KW"/>
</dbReference>
<evidence type="ECO:0000256" key="4">
    <source>
        <dbReference type="ARBA" id="ARBA00022598"/>
    </source>
</evidence>
<dbReference type="InterPro" id="IPR020845">
    <property type="entry name" value="AMP-binding_CS"/>
</dbReference>
<dbReference type="InterPro" id="IPR006162">
    <property type="entry name" value="Ppantetheine_attach_site"/>
</dbReference>
<dbReference type="SUPFAM" id="SSF52777">
    <property type="entry name" value="CoA-dependent acyltransferases"/>
    <property type="match status" value="12"/>
</dbReference>
<dbReference type="OrthoDB" id="5476914at2"/>
<dbReference type="InterPro" id="IPR010071">
    <property type="entry name" value="AA_adenyl_dom"/>
</dbReference>
<name>A0A2T0J9Y7_9ACTN</name>
<dbReference type="Gene3D" id="1.10.1200.10">
    <property type="entry name" value="ACP-like"/>
    <property type="match status" value="5"/>
</dbReference>
<accession>A0A2T0J9Y7</accession>
<dbReference type="SMART" id="SM00823">
    <property type="entry name" value="PKS_PP"/>
    <property type="match status" value="5"/>
</dbReference>
<dbReference type="CDD" id="cd05930">
    <property type="entry name" value="A_NRPS"/>
    <property type="match status" value="5"/>
</dbReference>
<dbReference type="PROSITE" id="PS50075">
    <property type="entry name" value="CARRIER"/>
    <property type="match status" value="5"/>
</dbReference>
<evidence type="ECO:0000313" key="8">
    <source>
        <dbReference type="Proteomes" id="UP000239415"/>
    </source>
</evidence>
<keyword evidence="4" id="KW-0436">Ligase</keyword>
<feature type="domain" description="Carrier" evidence="6">
    <location>
        <begin position="3025"/>
        <end position="3100"/>
    </location>
</feature>
<dbReference type="InterPro" id="IPR000873">
    <property type="entry name" value="AMP-dep_synth/lig_dom"/>
</dbReference>
<dbReference type="GO" id="GO:0044550">
    <property type="term" value="P:secondary metabolite biosynthetic process"/>
    <property type="evidence" value="ECO:0007669"/>
    <property type="project" value="TreeGrafter"/>
</dbReference>
<dbReference type="InterPro" id="IPR001242">
    <property type="entry name" value="Condensation_dom"/>
</dbReference>
<dbReference type="NCBIfam" id="TIGR01733">
    <property type="entry name" value="AA-adenyl-dom"/>
    <property type="match status" value="5"/>
</dbReference>
<dbReference type="GO" id="GO:0043041">
    <property type="term" value="P:amino acid activation for nonribosomal peptide biosynthetic process"/>
    <property type="evidence" value="ECO:0007669"/>
    <property type="project" value="TreeGrafter"/>
</dbReference>
<evidence type="ECO:0000313" key="7">
    <source>
        <dbReference type="EMBL" id="PRX04299.1"/>
    </source>
</evidence>
<dbReference type="Proteomes" id="UP000239415">
    <property type="component" value="Unassembled WGS sequence"/>
</dbReference>
<dbReference type="GO" id="GO:0031177">
    <property type="term" value="F:phosphopantetheine binding"/>
    <property type="evidence" value="ECO:0007669"/>
    <property type="project" value="InterPro"/>
</dbReference>
<keyword evidence="8" id="KW-1185">Reference proteome</keyword>
<evidence type="ECO:0000256" key="1">
    <source>
        <dbReference type="ARBA" id="ARBA00001957"/>
    </source>
</evidence>
<dbReference type="FunFam" id="3.30.559.30:FF:000001">
    <property type="entry name" value="Non-ribosomal peptide synthetase"/>
    <property type="match status" value="2"/>
</dbReference>
<dbReference type="Pfam" id="PF00501">
    <property type="entry name" value="AMP-binding"/>
    <property type="match status" value="7"/>
</dbReference>
<dbReference type="GO" id="GO:0005829">
    <property type="term" value="C:cytosol"/>
    <property type="evidence" value="ECO:0007669"/>
    <property type="project" value="TreeGrafter"/>
</dbReference>
<evidence type="ECO:0000256" key="3">
    <source>
        <dbReference type="ARBA" id="ARBA00022553"/>
    </source>
</evidence>
<feature type="non-terminal residue" evidence="7">
    <location>
        <position position="5769"/>
    </location>
</feature>
<feature type="domain" description="Carrier" evidence="6">
    <location>
        <begin position="2022"/>
        <end position="2097"/>
    </location>
</feature>
<evidence type="ECO:0000256" key="5">
    <source>
        <dbReference type="SAM" id="MobiDB-lite"/>
    </source>
</evidence>
<dbReference type="PANTHER" id="PTHR45527:SF1">
    <property type="entry name" value="FATTY ACID SYNTHASE"/>
    <property type="match status" value="1"/>
</dbReference>
<comment type="caution">
    <text evidence="7">The sequence shown here is derived from an EMBL/GenBank/DDBJ whole genome shotgun (WGS) entry which is preliminary data.</text>
</comment>
<organism evidence="7 8">
    <name type="scientific">Actinoplanes italicus</name>
    <dbReference type="NCBI Taxonomy" id="113567"/>
    <lineage>
        <taxon>Bacteria</taxon>
        <taxon>Bacillati</taxon>
        <taxon>Actinomycetota</taxon>
        <taxon>Actinomycetes</taxon>
        <taxon>Micromonosporales</taxon>
        <taxon>Micromonosporaceae</taxon>
        <taxon>Actinoplanes</taxon>
    </lineage>
</organism>
<dbReference type="InterPro" id="IPR041464">
    <property type="entry name" value="TubC_N"/>
</dbReference>
<dbReference type="FunFam" id="1.10.1200.10:FF:000016">
    <property type="entry name" value="Non-ribosomal peptide synthase"/>
    <property type="match status" value="3"/>
</dbReference>
<dbReference type="PROSITE" id="PS00455">
    <property type="entry name" value="AMP_BINDING"/>
    <property type="match status" value="6"/>
</dbReference>
<dbReference type="Pfam" id="PF00668">
    <property type="entry name" value="Condensation"/>
    <property type="match status" value="6"/>
</dbReference>
<feature type="domain" description="Carrier" evidence="6">
    <location>
        <begin position="1010"/>
        <end position="1085"/>
    </location>
</feature>
<feature type="domain" description="Carrier" evidence="6">
    <location>
        <begin position="5058"/>
        <end position="5133"/>
    </location>
</feature>
<dbReference type="Pfam" id="PF13193">
    <property type="entry name" value="AMP-binding_C"/>
    <property type="match status" value="4"/>
</dbReference>
<reference evidence="7 8" key="1">
    <citation type="submission" date="2018-03" db="EMBL/GenBank/DDBJ databases">
        <title>Genomic Encyclopedia of Archaeal and Bacterial Type Strains, Phase II (KMG-II): from individual species to whole genera.</title>
        <authorList>
            <person name="Goeker M."/>
        </authorList>
    </citation>
    <scope>NUCLEOTIDE SEQUENCE [LARGE SCALE GENOMIC DNA]</scope>
    <source>
        <strain evidence="7 8">DSM 43146</strain>
    </source>
</reference>
<keyword evidence="3" id="KW-0597">Phosphoprotein</keyword>
<dbReference type="RefSeq" id="WP_106331170.1">
    <property type="nucleotide sequence ID" value="NZ_PVMZ01000049.1"/>
</dbReference>
<dbReference type="NCBIfam" id="NF004282">
    <property type="entry name" value="PRK05691.1"/>
    <property type="match status" value="6"/>
</dbReference>
<dbReference type="FunFam" id="1.10.1200.10:FF:000005">
    <property type="entry name" value="Nonribosomal peptide synthetase 1"/>
    <property type="match status" value="2"/>
</dbReference>
<dbReference type="Gene3D" id="3.30.559.10">
    <property type="entry name" value="Chloramphenicol acetyltransferase-like domain"/>
    <property type="match status" value="6"/>
</dbReference>
<dbReference type="Gene3D" id="3.30.300.30">
    <property type="match status" value="5"/>
</dbReference>
<evidence type="ECO:0000256" key="2">
    <source>
        <dbReference type="ARBA" id="ARBA00022450"/>
    </source>
</evidence>
<dbReference type="CDD" id="cd19531">
    <property type="entry name" value="LCL_NRPS-like"/>
    <property type="match status" value="6"/>
</dbReference>
<dbReference type="Gene3D" id="3.40.50.980">
    <property type="match status" value="2"/>
</dbReference>